<keyword evidence="2" id="KW-1185">Reference proteome</keyword>
<dbReference type="SUPFAM" id="SSF56219">
    <property type="entry name" value="DNase I-like"/>
    <property type="match status" value="1"/>
</dbReference>
<dbReference type="Gene3D" id="3.60.10.10">
    <property type="entry name" value="Endonuclease/exonuclease/phosphatase"/>
    <property type="match status" value="1"/>
</dbReference>
<dbReference type="Proteomes" id="UP000826656">
    <property type="component" value="Unassembled WGS sequence"/>
</dbReference>
<dbReference type="EMBL" id="JAIVGD010000011">
    <property type="protein sequence ID" value="KAH0770100.1"/>
    <property type="molecule type" value="Genomic_DNA"/>
</dbReference>
<accession>A0ABQ7VQM8</accession>
<dbReference type="PANTHER" id="PTHR33710">
    <property type="entry name" value="BNAC02G09200D PROTEIN"/>
    <property type="match status" value="1"/>
</dbReference>
<sequence length="304" mass="36209">MQDPRLIRGNIYGKNYSIIDGPWVIGGDFNSIMMDVEEKKGGNIHTWCNGRGGTNKIHMRLDRFLHNEEWSNKFSNIKVIKYLNFWTDQEDFLLKVKTVWEDIVQGNPMWRLHKKLKTLAKELSKWSRECIGDVFQRVKELEHEVTSTCETSYLLLDAEADRKNLNRSKAKYIRWLKMEDSILRQKARLKWATDGDSNTKYFHSTIREKRRKAKIYKIKDKQGQWVEGNHNISEAAIEYFNHMFTGQTKNINLDFIRDCDNLINADDNENLTKTPNRRRNQNGHRLYGLKQLCWVRRIQWCRAH</sequence>
<protein>
    <submittedName>
        <fullName evidence="1">Uncharacterized protein</fullName>
    </submittedName>
</protein>
<evidence type="ECO:0000313" key="2">
    <source>
        <dbReference type="Proteomes" id="UP000826656"/>
    </source>
</evidence>
<evidence type="ECO:0000313" key="1">
    <source>
        <dbReference type="EMBL" id="KAH0770100.1"/>
    </source>
</evidence>
<dbReference type="InterPro" id="IPR036691">
    <property type="entry name" value="Endo/exonu/phosph_ase_sf"/>
</dbReference>
<organism evidence="1 2">
    <name type="scientific">Solanum tuberosum</name>
    <name type="common">Potato</name>
    <dbReference type="NCBI Taxonomy" id="4113"/>
    <lineage>
        <taxon>Eukaryota</taxon>
        <taxon>Viridiplantae</taxon>
        <taxon>Streptophyta</taxon>
        <taxon>Embryophyta</taxon>
        <taxon>Tracheophyta</taxon>
        <taxon>Spermatophyta</taxon>
        <taxon>Magnoliopsida</taxon>
        <taxon>eudicotyledons</taxon>
        <taxon>Gunneridae</taxon>
        <taxon>Pentapetalae</taxon>
        <taxon>asterids</taxon>
        <taxon>lamiids</taxon>
        <taxon>Solanales</taxon>
        <taxon>Solanaceae</taxon>
        <taxon>Solanoideae</taxon>
        <taxon>Solaneae</taxon>
        <taxon>Solanum</taxon>
    </lineage>
</organism>
<reference evidence="1 2" key="1">
    <citation type="journal article" date="2021" name="bioRxiv">
        <title>Chromosome-scale and haplotype-resolved genome assembly of a tetraploid potato cultivar.</title>
        <authorList>
            <person name="Sun H."/>
            <person name="Jiao W.-B."/>
            <person name="Krause K."/>
            <person name="Campoy J.A."/>
            <person name="Goel M."/>
            <person name="Folz-Donahue K."/>
            <person name="Kukat C."/>
            <person name="Huettel B."/>
            <person name="Schneeberger K."/>
        </authorList>
    </citation>
    <scope>NUCLEOTIDE SEQUENCE [LARGE SCALE GENOMIC DNA]</scope>
    <source>
        <strain evidence="1">SolTubOtavaFocal</strain>
        <tissue evidence="1">Leaves</tissue>
    </source>
</reference>
<name>A0ABQ7VQM8_SOLTU</name>
<proteinExistence type="predicted"/>
<dbReference type="PANTHER" id="PTHR33710:SF35">
    <property type="entry name" value="RNA-DIRECTED DNA POLYMERASE (REVERSE TRANSCRIPTASE)_ RIBONUCLEASE H"/>
    <property type="match status" value="1"/>
</dbReference>
<comment type="caution">
    <text evidence="1">The sequence shown here is derived from an EMBL/GenBank/DDBJ whole genome shotgun (WGS) entry which is preliminary data.</text>
</comment>
<gene>
    <name evidence="1" type="ORF">KY290_014081</name>
</gene>